<dbReference type="EMBL" id="BLAF01000038">
    <property type="protein sequence ID" value="GES23076.1"/>
    <property type="molecule type" value="Genomic_DNA"/>
</dbReference>
<keyword evidence="9" id="KW-1185">Reference proteome</keyword>
<evidence type="ECO:0000256" key="6">
    <source>
        <dbReference type="SAM" id="MobiDB-lite"/>
    </source>
</evidence>
<dbReference type="PANTHER" id="PTHR43671">
    <property type="entry name" value="SERINE/THREONINE-PROTEIN KINASE NEK"/>
    <property type="match status" value="1"/>
</dbReference>
<proteinExistence type="predicted"/>
<dbReference type="InterPro" id="IPR000719">
    <property type="entry name" value="Prot_kinase_dom"/>
</dbReference>
<dbReference type="AlphaFoldDB" id="A0A5M3XQM4"/>
<gene>
    <name evidence="8" type="ORF">Aple_059750</name>
</gene>
<evidence type="ECO:0000313" key="8">
    <source>
        <dbReference type="EMBL" id="GES23076.1"/>
    </source>
</evidence>
<dbReference type="SUPFAM" id="SSF56112">
    <property type="entry name" value="Protein kinase-like (PK-like)"/>
    <property type="match status" value="1"/>
</dbReference>
<dbReference type="InterPro" id="IPR011042">
    <property type="entry name" value="6-blade_b-propeller_TolB-like"/>
</dbReference>
<sequence length="633" mass="68903">MSPVLPLEPQERLGPYNLVARLADDRVFLAESPTGEQVVLRRLARPLDSRARDAVARIWETAAVGTAHILDVGRDYVVTEYVQGPTLEEEITGRGPLTGTALHRLAIATATALASLHRASLYHGRVRPSKVVLGSDGPRLLNPDRTRPVTAFDEDRWRRPDEEEGPAADVFAWAAVVVFAATGSPPFDADTDRRRSYGAADLGPMTGPLRDLVADCLAQEPDDRPTAEEALLRLLGHSGTLDTAIPDGTQSRTAPSPVRRTRSRLPLLIGGAVALALVAGATGYFATPRTPRTVTVAAPAPTSASPVAAVPSVRPPTPIPTTGLTAVSLPDDVGTVFEHPDDPIQLSSFQITTADDQRIPYARTGQGYTKTGDHYDLSVVSPDGRWLATMNEFYLARQNQMDITFTDQKSGATFKLPTVNTPVTAHYPVWSPDSRTLLLTLWYTEDGDKTYPTGFMKIDPVARKTTVVETFNRDDIAQFLALSEDLRTASMAAYAWTPDGQGVASAYLTPLETYGLRLFDTDGRVLRSMHWVGKVSGRDWFSPSGDLLVTTGCETKFAACVWDARTGERRGSVPAREGQNLLGWFDETHLIIARKDGDTYVVEVVDMTGKSVRVLAELHSDKDGVTQLFFTPK</sequence>
<dbReference type="Gene3D" id="2.120.10.30">
    <property type="entry name" value="TolB, C-terminal domain"/>
    <property type="match status" value="1"/>
</dbReference>
<dbReference type="Gene3D" id="1.10.510.10">
    <property type="entry name" value="Transferase(Phosphotransferase) domain 1"/>
    <property type="match status" value="1"/>
</dbReference>
<evidence type="ECO:0000256" key="4">
    <source>
        <dbReference type="ARBA" id="ARBA00022777"/>
    </source>
</evidence>
<comment type="caution">
    <text evidence="8">The sequence shown here is derived from an EMBL/GenBank/DDBJ whole genome shotgun (WGS) entry which is preliminary data.</text>
</comment>
<name>A0A5M3XQM4_9ACTN</name>
<evidence type="ECO:0000313" key="9">
    <source>
        <dbReference type="Proteomes" id="UP000377595"/>
    </source>
</evidence>
<evidence type="ECO:0000256" key="1">
    <source>
        <dbReference type="ARBA" id="ARBA00012513"/>
    </source>
</evidence>
<dbReference type="InterPro" id="IPR050660">
    <property type="entry name" value="NEK_Ser/Thr_kinase"/>
</dbReference>
<keyword evidence="4" id="KW-0418">Kinase</keyword>
<evidence type="ECO:0000259" key="7">
    <source>
        <dbReference type="PROSITE" id="PS50011"/>
    </source>
</evidence>
<dbReference type="EC" id="2.7.11.1" evidence="1"/>
<keyword evidence="3" id="KW-0547">Nucleotide-binding</keyword>
<reference evidence="8 9" key="1">
    <citation type="submission" date="2019-10" db="EMBL/GenBank/DDBJ databases">
        <title>Whole genome shotgun sequence of Acrocarpospora pleiomorpha NBRC 16267.</title>
        <authorList>
            <person name="Ichikawa N."/>
            <person name="Kimura A."/>
            <person name="Kitahashi Y."/>
            <person name="Komaki H."/>
            <person name="Oguchi A."/>
        </authorList>
    </citation>
    <scope>NUCLEOTIDE SEQUENCE [LARGE SCALE GENOMIC DNA]</scope>
    <source>
        <strain evidence="8 9">NBRC 16267</strain>
    </source>
</reference>
<keyword evidence="5" id="KW-0067">ATP-binding</keyword>
<dbReference type="SMART" id="SM00220">
    <property type="entry name" value="S_TKc"/>
    <property type="match status" value="1"/>
</dbReference>
<dbReference type="InterPro" id="IPR015943">
    <property type="entry name" value="WD40/YVTN_repeat-like_dom_sf"/>
</dbReference>
<dbReference type="RefSeq" id="WP_155347994.1">
    <property type="nucleotide sequence ID" value="NZ_BAAAHM010000039.1"/>
</dbReference>
<feature type="region of interest" description="Disordered" evidence="6">
    <location>
        <begin position="240"/>
        <end position="260"/>
    </location>
</feature>
<dbReference type="SUPFAM" id="SSF82171">
    <property type="entry name" value="DPP6 N-terminal domain-like"/>
    <property type="match status" value="1"/>
</dbReference>
<organism evidence="8 9">
    <name type="scientific">Acrocarpospora pleiomorpha</name>
    <dbReference type="NCBI Taxonomy" id="90975"/>
    <lineage>
        <taxon>Bacteria</taxon>
        <taxon>Bacillati</taxon>
        <taxon>Actinomycetota</taxon>
        <taxon>Actinomycetes</taxon>
        <taxon>Streptosporangiales</taxon>
        <taxon>Streptosporangiaceae</taxon>
        <taxon>Acrocarpospora</taxon>
    </lineage>
</organism>
<keyword evidence="2" id="KW-0808">Transferase</keyword>
<protein>
    <recommendedName>
        <fullName evidence="1">non-specific serine/threonine protein kinase</fullName>
        <ecNumber evidence="1">2.7.11.1</ecNumber>
    </recommendedName>
</protein>
<dbReference type="GO" id="GO:0005524">
    <property type="term" value="F:ATP binding"/>
    <property type="evidence" value="ECO:0007669"/>
    <property type="project" value="UniProtKB-KW"/>
</dbReference>
<dbReference type="Gene3D" id="2.130.10.10">
    <property type="entry name" value="YVTN repeat-like/Quinoprotein amine dehydrogenase"/>
    <property type="match status" value="1"/>
</dbReference>
<dbReference type="InterPro" id="IPR011009">
    <property type="entry name" value="Kinase-like_dom_sf"/>
</dbReference>
<dbReference type="PROSITE" id="PS50011">
    <property type="entry name" value="PROTEIN_KINASE_DOM"/>
    <property type="match status" value="1"/>
</dbReference>
<dbReference type="Proteomes" id="UP000377595">
    <property type="component" value="Unassembled WGS sequence"/>
</dbReference>
<evidence type="ECO:0000256" key="3">
    <source>
        <dbReference type="ARBA" id="ARBA00022741"/>
    </source>
</evidence>
<dbReference type="GO" id="GO:0004674">
    <property type="term" value="F:protein serine/threonine kinase activity"/>
    <property type="evidence" value="ECO:0007669"/>
    <property type="project" value="UniProtKB-EC"/>
</dbReference>
<dbReference type="OrthoDB" id="3494744at2"/>
<feature type="domain" description="Protein kinase" evidence="7">
    <location>
        <begin position="1"/>
        <end position="240"/>
    </location>
</feature>
<dbReference type="PANTHER" id="PTHR43671:SF13">
    <property type="entry name" value="SERINE_THREONINE-PROTEIN KINASE NEK2"/>
    <property type="match status" value="1"/>
</dbReference>
<accession>A0A5M3XQM4</accession>
<evidence type="ECO:0000256" key="2">
    <source>
        <dbReference type="ARBA" id="ARBA00022679"/>
    </source>
</evidence>
<evidence type="ECO:0000256" key="5">
    <source>
        <dbReference type="ARBA" id="ARBA00022840"/>
    </source>
</evidence>